<name>A0A9D1A7G3_9FIRM</name>
<dbReference type="GO" id="GO:0005886">
    <property type="term" value="C:plasma membrane"/>
    <property type="evidence" value="ECO:0007669"/>
    <property type="project" value="UniProtKB-SubCell"/>
</dbReference>
<comment type="caution">
    <text evidence="10">The sequence shown here is derived from an EMBL/GenBank/DDBJ whole genome shotgun (WGS) entry which is preliminary data.</text>
</comment>
<feature type="transmembrane region" description="Helical" evidence="9">
    <location>
        <begin position="180"/>
        <end position="203"/>
    </location>
</feature>
<protein>
    <submittedName>
        <fullName evidence="10">Branched-chain amino acid ABC transporter permease</fullName>
    </submittedName>
</protein>
<dbReference type="Pfam" id="PF02653">
    <property type="entry name" value="BPD_transp_2"/>
    <property type="match status" value="1"/>
</dbReference>
<evidence type="ECO:0000256" key="2">
    <source>
        <dbReference type="ARBA" id="ARBA00022448"/>
    </source>
</evidence>
<keyword evidence="7 9" id="KW-0472">Membrane</keyword>
<keyword evidence="3" id="KW-1003">Cell membrane</keyword>
<dbReference type="GO" id="GO:0006865">
    <property type="term" value="P:amino acid transport"/>
    <property type="evidence" value="ECO:0007669"/>
    <property type="project" value="UniProtKB-KW"/>
</dbReference>
<keyword evidence="6 9" id="KW-1133">Transmembrane helix</keyword>
<sequence>MKTSYLIQVLIIGIANGFLYYLIACGLSLIVSGIGIVNVAQGCFFILGIFLSLSLTPSIGLGWSCLLVPCIIALFAIPFERLIRPLLSKHVFYVLLATYALAMIIGDVTYYFVGGNHGLTEIPEILNGRVNIFGGKVPVYYLFICVVGLLIYAAYWLMMNRTKLGKILRANMTDRQMVEALGYNVNLLFIAMLMLAFAMSALGGVLSGCIQSYDAKGSVTVFTNVMPIIFIGGLRNMKGTLPSALLVGVVGGFAAVLTPQFYNMVPAAMMVLVMLVKPEGLFTRKEKA</sequence>
<proteinExistence type="inferred from homology"/>
<evidence type="ECO:0000313" key="10">
    <source>
        <dbReference type="EMBL" id="HIR09706.1"/>
    </source>
</evidence>
<evidence type="ECO:0000256" key="6">
    <source>
        <dbReference type="ARBA" id="ARBA00022989"/>
    </source>
</evidence>
<reference evidence="10" key="2">
    <citation type="journal article" date="2021" name="PeerJ">
        <title>Extensive microbial diversity within the chicken gut microbiome revealed by metagenomics and culture.</title>
        <authorList>
            <person name="Gilroy R."/>
            <person name="Ravi A."/>
            <person name="Getino M."/>
            <person name="Pursley I."/>
            <person name="Horton D.L."/>
            <person name="Alikhan N.F."/>
            <person name="Baker D."/>
            <person name="Gharbi K."/>
            <person name="Hall N."/>
            <person name="Watson M."/>
            <person name="Adriaenssens E.M."/>
            <person name="Foster-Nyarko E."/>
            <person name="Jarju S."/>
            <person name="Secka A."/>
            <person name="Antonio M."/>
            <person name="Oren A."/>
            <person name="Chaudhuri R.R."/>
            <person name="La Ragione R."/>
            <person name="Hildebrand F."/>
            <person name="Pallen M.J."/>
        </authorList>
    </citation>
    <scope>NUCLEOTIDE SEQUENCE</scope>
    <source>
        <strain evidence="10">ChiHjej9B8-7071</strain>
    </source>
</reference>
<evidence type="ECO:0000256" key="3">
    <source>
        <dbReference type="ARBA" id="ARBA00022475"/>
    </source>
</evidence>
<comment type="subcellular location">
    <subcellularLocation>
        <location evidence="1">Cell membrane</location>
        <topology evidence="1">Multi-pass membrane protein</topology>
    </subcellularLocation>
</comment>
<feature type="transmembrane region" description="Helical" evidence="9">
    <location>
        <begin position="139"/>
        <end position="159"/>
    </location>
</feature>
<dbReference type="PANTHER" id="PTHR11795:SF442">
    <property type="entry name" value="ABC TRANSPORTER ATP-BINDING PROTEIN"/>
    <property type="match status" value="1"/>
</dbReference>
<keyword evidence="4 9" id="KW-0812">Transmembrane</keyword>
<dbReference type="EMBL" id="DVGD01000147">
    <property type="protein sequence ID" value="HIR09706.1"/>
    <property type="molecule type" value="Genomic_DNA"/>
</dbReference>
<organism evidence="10 11">
    <name type="scientific">Candidatus Avoscillospira stercoripullorum</name>
    <dbReference type="NCBI Taxonomy" id="2840709"/>
    <lineage>
        <taxon>Bacteria</taxon>
        <taxon>Bacillati</taxon>
        <taxon>Bacillota</taxon>
        <taxon>Clostridia</taxon>
        <taxon>Eubacteriales</taxon>
        <taxon>Oscillospiraceae</taxon>
        <taxon>Oscillospiraceae incertae sedis</taxon>
        <taxon>Candidatus Avoscillospira</taxon>
    </lineage>
</organism>
<evidence type="ECO:0000256" key="1">
    <source>
        <dbReference type="ARBA" id="ARBA00004651"/>
    </source>
</evidence>
<dbReference type="CDD" id="cd06582">
    <property type="entry name" value="TM_PBP1_LivH_like"/>
    <property type="match status" value="1"/>
</dbReference>
<evidence type="ECO:0000256" key="9">
    <source>
        <dbReference type="SAM" id="Phobius"/>
    </source>
</evidence>
<feature type="transmembrane region" description="Helical" evidence="9">
    <location>
        <begin position="30"/>
        <end position="53"/>
    </location>
</feature>
<dbReference type="InterPro" id="IPR052157">
    <property type="entry name" value="BCAA_transport_permease"/>
</dbReference>
<evidence type="ECO:0000256" key="5">
    <source>
        <dbReference type="ARBA" id="ARBA00022970"/>
    </source>
</evidence>
<dbReference type="PANTHER" id="PTHR11795">
    <property type="entry name" value="BRANCHED-CHAIN AMINO ACID TRANSPORT SYSTEM PERMEASE PROTEIN LIVH"/>
    <property type="match status" value="1"/>
</dbReference>
<gene>
    <name evidence="10" type="ORF">IAA70_04810</name>
</gene>
<feature type="transmembrane region" description="Helical" evidence="9">
    <location>
        <begin position="59"/>
        <end position="79"/>
    </location>
</feature>
<dbReference type="GO" id="GO:0022857">
    <property type="term" value="F:transmembrane transporter activity"/>
    <property type="evidence" value="ECO:0007669"/>
    <property type="project" value="InterPro"/>
</dbReference>
<comment type="similarity">
    <text evidence="8">Belongs to the binding-protein-dependent transport system permease family. LivHM subfamily.</text>
</comment>
<feature type="transmembrane region" description="Helical" evidence="9">
    <location>
        <begin position="6"/>
        <end position="23"/>
    </location>
</feature>
<feature type="transmembrane region" description="Helical" evidence="9">
    <location>
        <begin position="215"/>
        <end position="234"/>
    </location>
</feature>
<feature type="transmembrane region" description="Helical" evidence="9">
    <location>
        <begin position="241"/>
        <end position="258"/>
    </location>
</feature>
<dbReference type="Proteomes" id="UP000824258">
    <property type="component" value="Unassembled WGS sequence"/>
</dbReference>
<dbReference type="AlphaFoldDB" id="A0A9D1A7G3"/>
<dbReference type="InterPro" id="IPR001851">
    <property type="entry name" value="ABC_transp_permease"/>
</dbReference>
<evidence type="ECO:0000313" key="11">
    <source>
        <dbReference type="Proteomes" id="UP000824258"/>
    </source>
</evidence>
<feature type="transmembrane region" description="Helical" evidence="9">
    <location>
        <begin position="91"/>
        <end position="113"/>
    </location>
</feature>
<reference evidence="10" key="1">
    <citation type="submission" date="2020-10" db="EMBL/GenBank/DDBJ databases">
        <authorList>
            <person name="Gilroy R."/>
        </authorList>
    </citation>
    <scope>NUCLEOTIDE SEQUENCE</scope>
    <source>
        <strain evidence="10">ChiHjej9B8-7071</strain>
    </source>
</reference>
<keyword evidence="5" id="KW-0029">Amino-acid transport</keyword>
<accession>A0A9D1A7G3</accession>
<keyword evidence="2" id="KW-0813">Transport</keyword>
<evidence type="ECO:0000256" key="8">
    <source>
        <dbReference type="ARBA" id="ARBA00037998"/>
    </source>
</evidence>
<evidence type="ECO:0000256" key="4">
    <source>
        <dbReference type="ARBA" id="ARBA00022692"/>
    </source>
</evidence>
<evidence type="ECO:0000256" key="7">
    <source>
        <dbReference type="ARBA" id="ARBA00023136"/>
    </source>
</evidence>